<reference evidence="2" key="1">
    <citation type="journal article" date="2012" name="Nat. Biotechnol.">
        <title>Reference genome sequence of the model plant Setaria.</title>
        <authorList>
            <person name="Bennetzen J.L."/>
            <person name="Schmutz J."/>
            <person name="Wang H."/>
            <person name="Percifield R."/>
            <person name="Hawkins J."/>
            <person name="Pontaroli A.C."/>
            <person name="Estep M."/>
            <person name="Feng L."/>
            <person name="Vaughn J.N."/>
            <person name="Grimwood J."/>
            <person name="Jenkins J."/>
            <person name="Barry K."/>
            <person name="Lindquist E."/>
            <person name="Hellsten U."/>
            <person name="Deshpande S."/>
            <person name="Wang X."/>
            <person name="Wu X."/>
            <person name="Mitros T."/>
            <person name="Triplett J."/>
            <person name="Yang X."/>
            <person name="Ye C.Y."/>
            <person name="Mauro-Herrera M."/>
            <person name="Wang L."/>
            <person name="Li P."/>
            <person name="Sharma M."/>
            <person name="Sharma R."/>
            <person name="Ronald P.C."/>
            <person name="Panaud O."/>
            <person name="Kellogg E.A."/>
            <person name="Brutnell T.P."/>
            <person name="Doust A.N."/>
            <person name="Tuskan G.A."/>
            <person name="Rokhsar D."/>
            <person name="Devos K.M."/>
        </authorList>
    </citation>
    <scope>NUCLEOTIDE SEQUENCE [LARGE SCALE GENOMIC DNA]</scope>
    <source>
        <strain evidence="2">cv. Yugu1</strain>
    </source>
</reference>
<keyword evidence="2" id="KW-1185">Reference proteome</keyword>
<evidence type="ECO:0000313" key="2">
    <source>
        <dbReference type="Proteomes" id="UP000004995"/>
    </source>
</evidence>
<proteinExistence type="predicted"/>
<dbReference type="HOGENOM" id="CLU_3243157_0_0_1"/>
<dbReference type="InParanoid" id="K4AP72"/>
<dbReference type="EMBL" id="AGNK02005935">
    <property type="status" value="NOT_ANNOTATED_CDS"/>
    <property type="molecule type" value="Genomic_DNA"/>
</dbReference>
<sequence length="43" mass="5212">MRNHTGSWHDADTKRSRNRYMAWSGLKMQANKVNSRMRFETVR</sequence>
<dbReference type="EnsemblPlants" id="KQK90424">
    <property type="protein sequence ID" value="KQK90424"/>
    <property type="gene ID" value="SETIT_040720mg"/>
</dbReference>
<dbReference type="Proteomes" id="UP000004995">
    <property type="component" value="Unassembled WGS sequence"/>
</dbReference>
<organism evidence="1 2">
    <name type="scientific">Setaria italica</name>
    <name type="common">Foxtail millet</name>
    <name type="synonym">Panicum italicum</name>
    <dbReference type="NCBI Taxonomy" id="4555"/>
    <lineage>
        <taxon>Eukaryota</taxon>
        <taxon>Viridiplantae</taxon>
        <taxon>Streptophyta</taxon>
        <taxon>Embryophyta</taxon>
        <taxon>Tracheophyta</taxon>
        <taxon>Spermatophyta</taxon>
        <taxon>Magnoliopsida</taxon>
        <taxon>Liliopsida</taxon>
        <taxon>Poales</taxon>
        <taxon>Poaceae</taxon>
        <taxon>PACMAD clade</taxon>
        <taxon>Panicoideae</taxon>
        <taxon>Panicodae</taxon>
        <taxon>Paniceae</taxon>
        <taxon>Cenchrinae</taxon>
        <taxon>Setaria</taxon>
    </lineage>
</organism>
<dbReference type="AlphaFoldDB" id="K4AP72"/>
<accession>K4AP72</accession>
<name>K4AP72_SETIT</name>
<evidence type="ECO:0000313" key="1">
    <source>
        <dbReference type="EnsemblPlants" id="KQK90424"/>
    </source>
</evidence>
<dbReference type="Gramene" id="KQK90424">
    <property type="protein sequence ID" value="KQK90424"/>
    <property type="gene ID" value="SETIT_040720mg"/>
</dbReference>
<reference evidence="1" key="2">
    <citation type="submission" date="2018-08" db="UniProtKB">
        <authorList>
            <consortium name="EnsemblPlants"/>
        </authorList>
    </citation>
    <scope>IDENTIFICATION</scope>
    <source>
        <strain evidence="1">Yugu1</strain>
    </source>
</reference>
<protein>
    <submittedName>
        <fullName evidence="1">Uncharacterized protein</fullName>
    </submittedName>
</protein>